<dbReference type="Gene3D" id="3.40.630.30">
    <property type="match status" value="1"/>
</dbReference>
<sequence>MAVEIRKVDGSKDLRQFIDFPVRLYRDVTNYVPAPRLDEVRTLRKDKNPAFEFCEAEYWTAWRDGRLVGRIAGIINHRFIEKWGNKWARFGWIDFIDDSEVSKILLETVEQWAASKGMSAVHGPLGFTDLDREGMLVDGFGERATIATIYNYPYYPQHLEKLGYRKDVDWFQFQIFTPKEIPEKVQHVTELLAKRSGVHLYEWTDKRVIVKKFGRELFRLIDETYSTLYGTTPLTERQVDTYIKQYLGFVDPRFTKILVDDQERLVGFGISMPSLSEAFYRSHGRLFPLGWYRVLQALKHPRVLDLYLVSVKPEYQARGVLAIVMNALQRSALEAGVEYAETNLELEDNVKVQSIWKDYPKRQHKRNRVYLKEI</sequence>
<protein>
    <recommendedName>
        <fullName evidence="2">N-acetyltransferase domain-containing protein</fullName>
    </recommendedName>
</protein>
<evidence type="ECO:0008006" key="2">
    <source>
        <dbReference type="Google" id="ProtNLM"/>
    </source>
</evidence>
<evidence type="ECO:0000313" key="1">
    <source>
        <dbReference type="EMBL" id="SLM19401.1"/>
    </source>
</evidence>
<dbReference type="AlphaFoldDB" id="A0A3P3XSY3"/>
<dbReference type="PANTHER" id="PTHR41368">
    <property type="entry name" value="PROTEIN YGHO"/>
    <property type="match status" value="1"/>
</dbReference>
<dbReference type="EMBL" id="FWDO01000005">
    <property type="protein sequence ID" value="SLM19401.1"/>
    <property type="molecule type" value="Genomic_DNA"/>
</dbReference>
<organism evidence="1">
    <name type="scientific">uncultured spirochete</name>
    <dbReference type="NCBI Taxonomy" id="156406"/>
    <lineage>
        <taxon>Bacteria</taxon>
        <taxon>Pseudomonadati</taxon>
        <taxon>Spirochaetota</taxon>
        <taxon>Spirochaetia</taxon>
        <taxon>Spirochaetales</taxon>
        <taxon>environmental samples</taxon>
    </lineage>
</organism>
<dbReference type="SUPFAM" id="SSF55729">
    <property type="entry name" value="Acyl-CoA N-acyltransferases (Nat)"/>
    <property type="match status" value="1"/>
</dbReference>
<name>A0A3P3XSY3_9SPIR</name>
<dbReference type="PANTHER" id="PTHR41368:SF1">
    <property type="entry name" value="PROTEIN YGHO"/>
    <property type="match status" value="1"/>
</dbReference>
<proteinExistence type="predicted"/>
<reference evidence="1" key="1">
    <citation type="submission" date="2017-02" db="EMBL/GenBank/DDBJ databases">
        <authorList>
            <person name="Regsiter A."/>
            <person name="William W."/>
        </authorList>
    </citation>
    <scope>NUCLEOTIDE SEQUENCE</scope>
    <source>
        <strain evidence="1">BdmA 4</strain>
    </source>
</reference>
<dbReference type="InterPro" id="IPR039968">
    <property type="entry name" value="BcerS-like"/>
</dbReference>
<dbReference type="InterPro" id="IPR016181">
    <property type="entry name" value="Acyl_CoA_acyltransferase"/>
</dbReference>
<gene>
    <name evidence="1" type="ORF">SPIRO4BDMA_50916</name>
</gene>
<accession>A0A3P3XSY3</accession>